<dbReference type="RefSeq" id="WP_184676729.1">
    <property type="nucleotide sequence ID" value="NZ_JACHGY010000001.1"/>
</dbReference>
<dbReference type="Proteomes" id="UP000541810">
    <property type="component" value="Unassembled WGS sequence"/>
</dbReference>
<evidence type="ECO:0000256" key="1">
    <source>
        <dbReference type="SAM" id="Phobius"/>
    </source>
</evidence>
<sequence>MHLRFNTLESKSGFTLIELLVVISIIALLIGILLPALGAARRSGRQLANSTQLRGIHQGMVVFAQSNKSGGKDGYFPRLDVDGKVAITPAAVAGQSYGFAIAGDKAGLPQAVYVEMLNANAIPPEYCLNPADADGEEATLDAASSGGIITGRNYSYAMLDFGAPPGVGSTPTRKDVALEWSETLNTKAVIMADFNTGVNANNKSSVWTERNDGTGINEWIGTIVRNDNSTSFETSPGVEQTQYGAAKSVPVDDIFANGNGAGEEVWTSPADNQNKNAFMILNRLAISAQGNFTRDD</sequence>
<evidence type="ECO:0000313" key="3">
    <source>
        <dbReference type="Proteomes" id="UP000541810"/>
    </source>
</evidence>
<accession>A0A7X0H6Q5</accession>
<dbReference type="Pfam" id="PF07963">
    <property type="entry name" value="N_methyl"/>
    <property type="match status" value="1"/>
</dbReference>
<reference evidence="2 3" key="1">
    <citation type="submission" date="2020-08" db="EMBL/GenBank/DDBJ databases">
        <title>Genomic Encyclopedia of Type Strains, Phase IV (KMG-IV): sequencing the most valuable type-strain genomes for metagenomic binning, comparative biology and taxonomic classification.</title>
        <authorList>
            <person name="Goeker M."/>
        </authorList>
    </citation>
    <scope>NUCLEOTIDE SEQUENCE [LARGE SCALE GENOMIC DNA]</scope>
    <source>
        <strain evidence="2 3">DSM 103725</strain>
    </source>
</reference>
<protein>
    <submittedName>
        <fullName evidence="2">Prepilin-type N-terminal cleavage/methylation domain-containing protein</fullName>
    </submittedName>
</protein>
<keyword evidence="3" id="KW-1185">Reference proteome</keyword>
<evidence type="ECO:0000313" key="2">
    <source>
        <dbReference type="EMBL" id="MBB6429141.1"/>
    </source>
</evidence>
<feature type="transmembrane region" description="Helical" evidence="1">
    <location>
        <begin position="12"/>
        <end position="37"/>
    </location>
</feature>
<dbReference type="Gene3D" id="3.30.700.10">
    <property type="entry name" value="Glycoprotein, Type 4 Pilin"/>
    <property type="match status" value="1"/>
</dbReference>
<name>A0A7X0H6Q5_9BACT</name>
<gene>
    <name evidence="2" type="ORF">HNQ40_000947</name>
</gene>
<dbReference type="PROSITE" id="PS00409">
    <property type="entry name" value="PROKAR_NTER_METHYL"/>
    <property type="match status" value="1"/>
</dbReference>
<dbReference type="InterPro" id="IPR045584">
    <property type="entry name" value="Pilin-like"/>
</dbReference>
<organism evidence="2 3">
    <name type="scientific">Algisphaera agarilytica</name>
    <dbReference type="NCBI Taxonomy" id="1385975"/>
    <lineage>
        <taxon>Bacteria</taxon>
        <taxon>Pseudomonadati</taxon>
        <taxon>Planctomycetota</taxon>
        <taxon>Phycisphaerae</taxon>
        <taxon>Phycisphaerales</taxon>
        <taxon>Phycisphaeraceae</taxon>
        <taxon>Algisphaera</taxon>
    </lineage>
</organism>
<dbReference type="InterPro" id="IPR012902">
    <property type="entry name" value="N_methyl_site"/>
</dbReference>
<keyword evidence="1" id="KW-0472">Membrane</keyword>
<keyword evidence="1" id="KW-1133">Transmembrane helix</keyword>
<dbReference type="NCBIfam" id="TIGR02532">
    <property type="entry name" value="IV_pilin_GFxxxE"/>
    <property type="match status" value="1"/>
</dbReference>
<dbReference type="SUPFAM" id="SSF54523">
    <property type="entry name" value="Pili subunits"/>
    <property type="match status" value="1"/>
</dbReference>
<comment type="caution">
    <text evidence="2">The sequence shown here is derived from an EMBL/GenBank/DDBJ whole genome shotgun (WGS) entry which is preliminary data.</text>
</comment>
<keyword evidence="1" id="KW-0812">Transmembrane</keyword>
<dbReference type="PANTHER" id="PTHR30093">
    <property type="entry name" value="GENERAL SECRETION PATHWAY PROTEIN G"/>
    <property type="match status" value="1"/>
</dbReference>
<proteinExistence type="predicted"/>
<dbReference type="EMBL" id="JACHGY010000001">
    <property type="protein sequence ID" value="MBB6429141.1"/>
    <property type="molecule type" value="Genomic_DNA"/>
</dbReference>
<dbReference type="AlphaFoldDB" id="A0A7X0H6Q5"/>